<dbReference type="Proteomes" id="UP000790833">
    <property type="component" value="Unassembled WGS sequence"/>
</dbReference>
<dbReference type="AlphaFoldDB" id="A0A9P8AHD6"/>
<dbReference type="PROSITE" id="PS50102">
    <property type="entry name" value="RRM"/>
    <property type="match status" value="3"/>
</dbReference>
<comment type="caution">
    <text evidence="6">The sequence shown here is derived from an EMBL/GenBank/DDBJ whole genome shotgun (WGS) entry which is preliminary data.</text>
</comment>
<evidence type="ECO:0000256" key="2">
    <source>
        <dbReference type="ARBA" id="ARBA00022884"/>
    </source>
</evidence>
<dbReference type="InterPro" id="IPR050825">
    <property type="entry name" value="RBM42_RBP45_47-like"/>
</dbReference>
<gene>
    <name evidence="6" type="primary">NGR1</name>
    <name evidence="6" type="ORF">KQ657_000989</name>
</gene>
<proteinExistence type="predicted"/>
<feature type="compositionally biased region" description="Low complexity" evidence="4">
    <location>
        <begin position="556"/>
        <end position="567"/>
    </location>
</feature>
<reference evidence="6" key="1">
    <citation type="submission" date="2021-03" db="EMBL/GenBank/DDBJ databases">
        <authorList>
            <person name="Palmer J.M."/>
        </authorList>
    </citation>
    <scope>NUCLEOTIDE SEQUENCE</scope>
    <source>
        <strain evidence="6">ARV_011</strain>
    </source>
</reference>
<feature type="domain" description="RRM" evidence="5">
    <location>
        <begin position="53"/>
        <end position="162"/>
    </location>
</feature>
<dbReference type="InterPro" id="IPR035979">
    <property type="entry name" value="RBD_domain_sf"/>
</dbReference>
<evidence type="ECO:0000256" key="3">
    <source>
        <dbReference type="PROSITE-ProRule" id="PRU00176"/>
    </source>
</evidence>
<evidence type="ECO:0000259" key="5">
    <source>
        <dbReference type="PROSITE" id="PS50102"/>
    </source>
</evidence>
<feature type="region of interest" description="Disordered" evidence="4">
    <location>
        <begin position="470"/>
        <end position="618"/>
    </location>
</feature>
<accession>A0A9P8AHD6</accession>
<evidence type="ECO:0000313" key="7">
    <source>
        <dbReference type="Proteomes" id="UP000790833"/>
    </source>
</evidence>
<dbReference type="SMART" id="SM00360">
    <property type="entry name" value="RRM"/>
    <property type="match status" value="3"/>
</dbReference>
<dbReference type="GO" id="GO:0005829">
    <property type="term" value="C:cytosol"/>
    <property type="evidence" value="ECO:0007669"/>
    <property type="project" value="TreeGrafter"/>
</dbReference>
<dbReference type="CDD" id="cd12345">
    <property type="entry name" value="RRM2_SECp43_like"/>
    <property type="match status" value="1"/>
</dbReference>
<dbReference type="PANTHER" id="PTHR47640:SF10">
    <property type="entry name" value="TRNA SELENOCYSTEINE 1-ASSOCIATED PROTEIN 1-RELATED"/>
    <property type="match status" value="1"/>
</dbReference>
<feature type="compositionally biased region" description="Polar residues" evidence="4">
    <location>
        <begin position="470"/>
        <end position="523"/>
    </location>
</feature>
<name>A0A9P8AHD6_9ASCO</name>
<dbReference type="Gene3D" id="3.30.70.330">
    <property type="match status" value="3"/>
</dbReference>
<dbReference type="InterPro" id="IPR012677">
    <property type="entry name" value="Nucleotide-bd_a/b_plait_sf"/>
</dbReference>
<protein>
    <submittedName>
        <fullName evidence="6">RRM protein</fullName>
    </submittedName>
</protein>
<dbReference type="PANTHER" id="PTHR47640">
    <property type="entry name" value="TRNA SELENOCYSTEINE 1-ASSOCIATED PROTEIN 1-RELATED-RELATED"/>
    <property type="match status" value="1"/>
</dbReference>
<feature type="domain" description="RRM" evidence="5">
    <location>
        <begin position="175"/>
        <end position="255"/>
    </location>
</feature>
<keyword evidence="1" id="KW-0677">Repeat</keyword>
<dbReference type="Pfam" id="PF00076">
    <property type="entry name" value="RRM_1"/>
    <property type="match status" value="3"/>
</dbReference>
<organism evidence="6 7">
    <name type="scientific">Scheffersomyces spartinae</name>
    <dbReference type="NCBI Taxonomy" id="45513"/>
    <lineage>
        <taxon>Eukaryota</taxon>
        <taxon>Fungi</taxon>
        <taxon>Dikarya</taxon>
        <taxon>Ascomycota</taxon>
        <taxon>Saccharomycotina</taxon>
        <taxon>Pichiomycetes</taxon>
        <taxon>Debaryomycetaceae</taxon>
        <taxon>Scheffersomyces</taxon>
    </lineage>
</organism>
<evidence type="ECO:0000256" key="4">
    <source>
        <dbReference type="SAM" id="MobiDB-lite"/>
    </source>
</evidence>
<feature type="compositionally biased region" description="Low complexity" evidence="4">
    <location>
        <begin position="533"/>
        <end position="547"/>
    </location>
</feature>
<feature type="region of interest" description="Disordered" evidence="4">
    <location>
        <begin position="350"/>
        <end position="369"/>
    </location>
</feature>
<keyword evidence="2 3" id="KW-0694">RNA-binding</keyword>
<dbReference type="GO" id="GO:0003729">
    <property type="term" value="F:mRNA binding"/>
    <property type="evidence" value="ECO:0007669"/>
    <property type="project" value="InterPro"/>
</dbReference>
<dbReference type="EMBL" id="JAHMUF010000013">
    <property type="protein sequence ID" value="KAG7193227.1"/>
    <property type="molecule type" value="Genomic_DNA"/>
</dbReference>
<dbReference type="GeneID" id="66114363"/>
<feature type="domain" description="RRM" evidence="5">
    <location>
        <begin position="387"/>
        <end position="459"/>
    </location>
</feature>
<sequence>MSVSNTASEQHQQEQEMLSNFAIPSPPVSTQQSIAAVAALSSTHALPSIEPPRTLWMGDLDPWLDVSGVQDLWWKILHRKVNVKLIKPKYSNITMNFSSCASTDTQQHSGYCFIEFETFEDAQRALALNGQLLPDIAIPSQQHFPNNPDNQKKYFRLNWASGATLNAPIIQSPEYSLFVGDLSASTTEAHLLAFFQKHYPKSIKTVRVMTDPTTGKSRCFGFVRFTNENERQQALIEMNGVWLGGRPIRVALASPRYTNNNNHDNNNIGGPSDTGIKGVNGLAIPELVIPIGEPSNNDTQHPLIAAGLQQGGQVSGPNHGMFLGQQRHPRPLPPLSTNAMYMQPSTFQPLMSHQHGPQPPGDGRSQGAMGVNITNSQSSAFTDPTNTTVFIGGLSNEASEDTLYKLFEPFGIIQQIKIPPGKSCGFVKYQTREEAESAISSMQGFVIGDNRIRLSWGRISVHNRRFQMHQHNQQLPPSSELFQFHGNNSNSFGTHTHHTASNMFPSEEQLSPSSQARTSNPLFSGTHYHHHQSSSSSSTEYPSSLSSLYQTTPAPSLKSSSSSNDYSVRAHGSSNAKAYSHNTRQAPIRPLEHSRASTSTNGGEADFSSRFLANNDLG</sequence>
<feature type="compositionally biased region" description="Polar residues" evidence="4">
    <location>
        <begin position="572"/>
        <end position="585"/>
    </location>
</feature>
<dbReference type="InterPro" id="IPR000504">
    <property type="entry name" value="RRM_dom"/>
</dbReference>
<keyword evidence="7" id="KW-1185">Reference proteome</keyword>
<evidence type="ECO:0000256" key="1">
    <source>
        <dbReference type="ARBA" id="ARBA00022737"/>
    </source>
</evidence>
<dbReference type="OrthoDB" id="446113at2759"/>
<dbReference type="SUPFAM" id="SSF54928">
    <property type="entry name" value="RNA-binding domain, RBD"/>
    <property type="match status" value="3"/>
</dbReference>
<evidence type="ECO:0000313" key="6">
    <source>
        <dbReference type="EMBL" id="KAG7193227.1"/>
    </source>
</evidence>
<dbReference type="RefSeq" id="XP_043048775.1">
    <property type="nucleotide sequence ID" value="XM_043191803.1"/>
</dbReference>